<reference evidence="2" key="1">
    <citation type="submission" date="2016-06" db="EMBL/GenBank/DDBJ databases">
        <authorList>
            <person name="Radolfova-Krizova L."/>
            <person name="Nemec A."/>
        </authorList>
    </citation>
    <scope>NUCLEOTIDE SEQUENCE [LARGE SCALE GENOMIC DNA]</scope>
    <source>
        <strain evidence="2">ANC 4275</strain>
    </source>
</reference>
<evidence type="ECO:0000313" key="1">
    <source>
        <dbReference type="EMBL" id="OBX28085.1"/>
    </source>
</evidence>
<comment type="caution">
    <text evidence="1">The sequence shown here is derived from an EMBL/GenBank/DDBJ whole genome shotgun (WGS) entry which is preliminary data.</text>
</comment>
<evidence type="ECO:0008006" key="3">
    <source>
        <dbReference type="Google" id="ProtNLM"/>
    </source>
</evidence>
<dbReference type="AlphaFoldDB" id="A0A1A7R757"/>
<dbReference type="RefSeq" id="WP_067765060.1">
    <property type="nucleotide sequence ID" value="NZ_LZDS01000026.1"/>
</dbReference>
<protein>
    <recommendedName>
        <fullName evidence="3">ER-bound oxygenase mpaB/mpaB'/Rubber oxygenase catalytic domain-containing protein</fullName>
    </recommendedName>
</protein>
<evidence type="ECO:0000313" key="2">
    <source>
        <dbReference type="Proteomes" id="UP000185753"/>
    </source>
</evidence>
<organism evidence="1 2">
    <name type="scientific">Acinetobacter gandensis</name>
    <dbReference type="NCBI Taxonomy" id="1443941"/>
    <lineage>
        <taxon>Bacteria</taxon>
        <taxon>Pseudomonadati</taxon>
        <taxon>Pseudomonadota</taxon>
        <taxon>Gammaproteobacteria</taxon>
        <taxon>Moraxellales</taxon>
        <taxon>Moraxellaceae</taxon>
        <taxon>Acinetobacter</taxon>
    </lineage>
</organism>
<proteinExistence type="predicted"/>
<dbReference type="EMBL" id="LZDS01000026">
    <property type="protein sequence ID" value="OBX28085.1"/>
    <property type="molecule type" value="Genomic_DNA"/>
</dbReference>
<dbReference type="Proteomes" id="UP000185753">
    <property type="component" value="Unassembled WGS sequence"/>
</dbReference>
<keyword evidence="2" id="KW-1185">Reference proteome</keyword>
<dbReference type="OrthoDB" id="836517at2"/>
<sequence length="358" mass="41752">MNSSPKKWIRAEIETLDPEKDYVRIWQLATCYDSSEFMSNLMYALTFPNFVVTEWGAEVVWRDKGGKVVERANSRVEQTQSTNALWWWYGPHDERTKKSVEGINNLHAFWAKKYPGNFSYQEDYIYVCAFSAILGHRFRLRLGLPGVSENEKIASHKFWGEMCKLFRAENNIPVEGYPEDFEGCIRFCEDLENTPRPQPEQGNLIASAIYEQFVQRHFPEELHWLGHQLIRSLALPSTLKTMQIDPPLPMAQEILPKMLAFILWHKDTFEDDPPRSFIEMREEMSDEQRNTFKQKIRDLDKKFPAQFSALYKDDPKFTGCPFHSALPKYEGENEFKPDDQIEKIESTVAGKVGLESAN</sequence>
<name>A0A1A7R757_9GAMM</name>
<accession>A0A1A7R757</accession>
<gene>
    <name evidence="1" type="ORF">A9J31_05820</name>
</gene>